<evidence type="ECO:0000259" key="5">
    <source>
        <dbReference type="PROSITE" id="PS51192"/>
    </source>
</evidence>
<evidence type="ECO:0008006" key="9">
    <source>
        <dbReference type="Google" id="ProtNLM"/>
    </source>
</evidence>
<sequence length="988" mass="110528">MSRFSSLCSSPVSVSAVPSTRGTTPQLSLAASSPPAMSSPASSPGPSSFEVEQEENDDVVEDNDIEMRLRKLTSLIDKSAAYVSMLKEQMDAAKLGHARLRAAQASTEKHENDETIESTDTRKRKRGSGDAQEQDSKRAKVEDSGTQREFAQPALITGTTLKDYQLEGVAWMVGLYQNGISGILADEMGLGKTLQTIAFHAFLRERTPAPFLVVCPLSVLNNWVEEFHKFAPDIPVVMYHGTPQEREELRRTQMVFSDDDMMHQNRMFERYGGIRSSPAPIPKAKGKPTKADAKVAARKGKSTVTKRRASAEDDESDEEPVSRKGKSTDNRRKSSRFTGRSQRYAEPDEEEKPNARSDRAAKRDRSAKVSVSKDVTSSKADAGKEDEKPGPGKSVLPPHQRTNFPVVITTYEMIIKDRAQLMNYWWGFIVVDEGHRLKNIDCKLMREIKKLNASARMVLTGTPLHNNLEELWALLNFVLPDLFSDLGAFEEWFNLSDLQKSISAERSSKFIHSLHAILRPFLLRRLKADVEANLPPKKEYVLYAPLTERQRELYDAILKGGLRALLMKEAGEKGRNGQAPSADFVELADDSEDEDVPLRTKLQTSPPAGKKRTSARLSKRRNYAVDEDDDEYFAKLESGELDAHRQKEKEREVEQAGIEWQRKATLRKVNNLKLQNTVMQLRKVCSHPFLFDWPVDPVTRQPVLNEELISISGKMMLLDRLLEELFARKHKVLLFSQFTTMLDVIEDWAVEFKGWPICRIDGSTTMQQRREEVSRFQNGGDGPDAPRLFLLSTRAGGLGLNLVAADTVVFYDQDWNPQMDLQAQDRAHRIGQTKPVLIFRLISAHTIETKIMHRATEKRKLEALVIAKGQFKNPSMAANRNRPETMAEMAAALLRLEGEQIQVVPNTEAGKASIISDEELDMLLDRRPEVFTDRGKGWTSAGKTAASGKPAGTEGGESGPKTAFAVYEAPADASGDVLAGMLDEDEDS</sequence>
<dbReference type="InterPro" id="IPR001650">
    <property type="entry name" value="Helicase_C-like"/>
</dbReference>
<accession>A0A2H3J4Y3</accession>
<keyword evidence="2" id="KW-0378">Hydrolase</keyword>
<keyword evidence="8" id="KW-1185">Reference proteome</keyword>
<dbReference type="EMBL" id="KB467832">
    <property type="protein sequence ID" value="PCH34843.1"/>
    <property type="molecule type" value="Genomic_DNA"/>
</dbReference>
<dbReference type="InterPro" id="IPR038718">
    <property type="entry name" value="SNF2-like_sf"/>
</dbReference>
<keyword evidence="3" id="KW-0067">ATP-binding</keyword>
<feature type="region of interest" description="Disordered" evidence="4">
    <location>
        <begin position="101"/>
        <end position="146"/>
    </location>
</feature>
<feature type="compositionally biased region" description="Low complexity" evidence="4">
    <location>
        <begin position="1"/>
        <end position="19"/>
    </location>
</feature>
<proteinExistence type="predicted"/>
<dbReference type="SMART" id="SM00490">
    <property type="entry name" value="HELICc"/>
    <property type="match status" value="1"/>
</dbReference>
<dbReference type="GO" id="GO:0005524">
    <property type="term" value="F:ATP binding"/>
    <property type="evidence" value="ECO:0007669"/>
    <property type="project" value="InterPro"/>
</dbReference>
<dbReference type="OMA" id="WNICRID"/>
<dbReference type="PROSITE" id="PS51194">
    <property type="entry name" value="HELICASE_CTER"/>
    <property type="match status" value="1"/>
</dbReference>
<dbReference type="SUPFAM" id="SSF52540">
    <property type="entry name" value="P-loop containing nucleoside triphosphate hydrolases"/>
    <property type="match status" value="2"/>
</dbReference>
<feature type="non-terminal residue" evidence="7">
    <location>
        <position position="1"/>
    </location>
</feature>
<feature type="compositionally biased region" description="Basic and acidic residues" evidence="4">
    <location>
        <begin position="320"/>
        <end position="332"/>
    </location>
</feature>
<feature type="compositionally biased region" description="Low complexity" evidence="4">
    <location>
        <begin position="368"/>
        <end position="380"/>
    </location>
</feature>
<dbReference type="GO" id="GO:0016787">
    <property type="term" value="F:hydrolase activity"/>
    <property type="evidence" value="ECO:0007669"/>
    <property type="project" value="UniProtKB-KW"/>
</dbReference>
<feature type="compositionally biased region" description="Basic residues" evidence="4">
    <location>
        <begin position="609"/>
        <end position="621"/>
    </location>
</feature>
<dbReference type="Pfam" id="PF00176">
    <property type="entry name" value="SNF2-rel_dom"/>
    <property type="match status" value="2"/>
</dbReference>
<feature type="region of interest" description="Disordered" evidence="4">
    <location>
        <begin position="934"/>
        <end position="961"/>
    </location>
</feature>
<feature type="domain" description="Helicase ATP-binding" evidence="5">
    <location>
        <begin position="173"/>
        <end position="481"/>
    </location>
</feature>
<dbReference type="AlphaFoldDB" id="A0A2H3J4Y3"/>
<dbReference type="InterPro" id="IPR049730">
    <property type="entry name" value="SNF2/RAD54-like_C"/>
</dbReference>
<feature type="compositionally biased region" description="Basic and acidic residues" evidence="4">
    <location>
        <begin position="352"/>
        <end position="367"/>
    </location>
</feature>
<feature type="compositionally biased region" description="Basic and acidic residues" evidence="4">
    <location>
        <begin position="381"/>
        <end position="390"/>
    </location>
</feature>
<protein>
    <recommendedName>
        <fullName evidence="9">SNF2 family DNA-dependent ATPase</fullName>
    </recommendedName>
</protein>
<evidence type="ECO:0000256" key="3">
    <source>
        <dbReference type="ARBA" id="ARBA00022840"/>
    </source>
</evidence>
<feature type="compositionally biased region" description="Basic residues" evidence="4">
    <location>
        <begin position="296"/>
        <end position="308"/>
    </location>
</feature>
<feature type="compositionally biased region" description="Low complexity" evidence="4">
    <location>
        <begin position="28"/>
        <end position="50"/>
    </location>
</feature>
<evidence type="ECO:0000256" key="4">
    <source>
        <dbReference type="SAM" id="MobiDB-lite"/>
    </source>
</evidence>
<feature type="domain" description="Helicase C-terminal" evidence="6">
    <location>
        <begin position="717"/>
        <end position="890"/>
    </location>
</feature>
<dbReference type="InterPro" id="IPR000330">
    <property type="entry name" value="SNF2_N"/>
</dbReference>
<evidence type="ECO:0000256" key="1">
    <source>
        <dbReference type="ARBA" id="ARBA00022741"/>
    </source>
</evidence>
<evidence type="ECO:0000259" key="6">
    <source>
        <dbReference type="PROSITE" id="PS51194"/>
    </source>
</evidence>
<feature type="region of interest" description="Disordered" evidence="4">
    <location>
        <begin position="271"/>
        <end position="400"/>
    </location>
</feature>
<feature type="compositionally biased region" description="Basic and acidic residues" evidence="4">
    <location>
        <begin position="134"/>
        <end position="146"/>
    </location>
</feature>
<dbReference type="CDD" id="cd18793">
    <property type="entry name" value="SF2_C_SNF"/>
    <property type="match status" value="1"/>
</dbReference>
<organism evidence="7 8">
    <name type="scientific">Wolfiporia cocos (strain MD-104)</name>
    <name type="common">Brown rot fungus</name>
    <dbReference type="NCBI Taxonomy" id="742152"/>
    <lineage>
        <taxon>Eukaryota</taxon>
        <taxon>Fungi</taxon>
        <taxon>Dikarya</taxon>
        <taxon>Basidiomycota</taxon>
        <taxon>Agaricomycotina</taxon>
        <taxon>Agaricomycetes</taxon>
        <taxon>Polyporales</taxon>
        <taxon>Phaeolaceae</taxon>
        <taxon>Wolfiporia</taxon>
    </lineage>
</organism>
<dbReference type="SMART" id="SM00487">
    <property type="entry name" value="DEXDc"/>
    <property type="match status" value="1"/>
</dbReference>
<feature type="region of interest" description="Disordered" evidence="4">
    <location>
        <begin position="1"/>
        <end position="63"/>
    </location>
</feature>
<dbReference type="PANTHER" id="PTHR10799">
    <property type="entry name" value="SNF2/RAD54 HELICASE FAMILY"/>
    <property type="match status" value="1"/>
</dbReference>
<evidence type="ECO:0000313" key="7">
    <source>
        <dbReference type="EMBL" id="PCH34843.1"/>
    </source>
</evidence>
<evidence type="ECO:0000313" key="8">
    <source>
        <dbReference type="Proteomes" id="UP000218811"/>
    </source>
</evidence>
<reference evidence="7 8" key="1">
    <citation type="journal article" date="2012" name="Science">
        <title>The Paleozoic origin of enzymatic lignin decomposition reconstructed from 31 fungal genomes.</title>
        <authorList>
            <person name="Floudas D."/>
            <person name="Binder M."/>
            <person name="Riley R."/>
            <person name="Barry K."/>
            <person name="Blanchette R.A."/>
            <person name="Henrissat B."/>
            <person name="Martinez A.T."/>
            <person name="Otillar R."/>
            <person name="Spatafora J.W."/>
            <person name="Yadav J.S."/>
            <person name="Aerts A."/>
            <person name="Benoit I."/>
            <person name="Boyd A."/>
            <person name="Carlson A."/>
            <person name="Copeland A."/>
            <person name="Coutinho P.M."/>
            <person name="de Vries R.P."/>
            <person name="Ferreira P."/>
            <person name="Findley K."/>
            <person name="Foster B."/>
            <person name="Gaskell J."/>
            <person name="Glotzer D."/>
            <person name="Gorecki P."/>
            <person name="Heitman J."/>
            <person name="Hesse C."/>
            <person name="Hori C."/>
            <person name="Igarashi K."/>
            <person name="Jurgens J.A."/>
            <person name="Kallen N."/>
            <person name="Kersten P."/>
            <person name="Kohler A."/>
            <person name="Kuees U."/>
            <person name="Kumar T.K.A."/>
            <person name="Kuo A."/>
            <person name="LaButti K."/>
            <person name="Larrondo L.F."/>
            <person name="Lindquist E."/>
            <person name="Ling A."/>
            <person name="Lombard V."/>
            <person name="Lucas S."/>
            <person name="Lundell T."/>
            <person name="Martin R."/>
            <person name="McLaughlin D.J."/>
            <person name="Morgenstern I."/>
            <person name="Morin E."/>
            <person name="Murat C."/>
            <person name="Nagy L.G."/>
            <person name="Nolan M."/>
            <person name="Ohm R.A."/>
            <person name="Patyshakuliyeva A."/>
            <person name="Rokas A."/>
            <person name="Ruiz-Duenas F.J."/>
            <person name="Sabat G."/>
            <person name="Salamov A."/>
            <person name="Samejima M."/>
            <person name="Schmutz J."/>
            <person name="Slot J.C."/>
            <person name="St John F."/>
            <person name="Stenlid J."/>
            <person name="Sun H."/>
            <person name="Sun S."/>
            <person name="Syed K."/>
            <person name="Tsang A."/>
            <person name="Wiebenga A."/>
            <person name="Young D."/>
            <person name="Pisabarro A."/>
            <person name="Eastwood D.C."/>
            <person name="Martin F."/>
            <person name="Cullen D."/>
            <person name="Grigoriev I.V."/>
            <person name="Hibbett D.S."/>
        </authorList>
    </citation>
    <scope>NUCLEOTIDE SEQUENCE [LARGE SCALE GENOMIC DNA]</scope>
    <source>
        <strain evidence="7 8">MD-104</strain>
    </source>
</reference>
<dbReference type="InterPro" id="IPR014001">
    <property type="entry name" value="Helicase_ATP-bd"/>
</dbReference>
<dbReference type="Gene3D" id="3.40.50.300">
    <property type="entry name" value="P-loop containing nucleotide triphosphate hydrolases"/>
    <property type="match status" value="1"/>
</dbReference>
<evidence type="ECO:0000256" key="2">
    <source>
        <dbReference type="ARBA" id="ARBA00022801"/>
    </source>
</evidence>
<gene>
    <name evidence="7" type="ORF">WOLCODRAFT_133630</name>
</gene>
<dbReference type="Proteomes" id="UP000218811">
    <property type="component" value="Unassembled WGS sequence"/>
</dbReference>
<dbReference type="InterPro" id="IPR027417">
    <property type="entry name" value="P-loop_NTPase"/>
</dbReference>
<dbReference type="Pfam" id="PF00271">
    <property type="entry name" value="Helicase_C"/>
    <property type="match status" value="1"/>
</dbReference>
<feature type="region of interest" description="Disordered" evidence="4">
    <location>
        <begin position="590"/>
        <end position="621"/>
    </location>
</feature>
<keyword evidence="1" id="KW-0547">Nucleotide-binding</keyword>
<name>A0A2H3J4Y3_WOLCO</name>
<dbReference type="STRING" id="742152.A0A2H3J4Y3"/>
<feature type="compositionally biased region" description="Acidic residues" evidence="4">
    <location>
        <begin position="51"/>
        <end position="63"/>
    </location>
</feature>
<dbReference type="PROSITE" id="PS51192">
    <property type="entry name" value="HELICASE_ATP_BIND_1"/>
    <property type="match status" value="1"/>
</dbReference>
<dbReference type="OrthoDB" id="5857104at2759"/>
<dbReference type="Gene3D" id="3.40.50.10810">
    <property type="entry name" value="Tandem AAA-ATPase domain"/>
    <property type="match status" value="2"/>
</dbReference>